<evidence type="ECO:0000256" key="1">
    <source>
        <dbReference type="SAM" id="MobiDB-lite"/>
    </source>
</evidence>
<dbReference type="RefSeq" id="WP_303915179.1">
    <property type="nucleotide sequence ID" value="NZ_DYXM01000253.1"/>
</dbReference>
<evidence type="ECO:0000313" key="3">
    <source>
        <dbReference type="EMBL" id="HJE91957.1"/>
    </source>
</evidence>
<sequence length="382" mass="42067">MSAEGAMLVERKGVAGLSRGLRIVAERGLPTTIANKLRDGLEAKVREDLGETIDVSIEQGSLLLDPEGEVHLGGSVPRNRKTDDVVIFLTEMPRLWGGKPTPAEIDLQRMAGIISLPACGVRRVARVVERLIVASAAGIIRQDIHEDLLYAVQSKNHHWTDDSSGQAKSTLVVETRWGWVRTVIGMMRINQPWKLVASLKGVMAAAVATSSFGVFYTSIWQMASVLSPLRLLLISGFSVAVMTTWLIAANHLWETKSSGRFSAVWARLYNSTTIFTVLTGVVFMYLGLYVVTFVSSMVVIDETFLTEQLGKEASLHDYGSLAWLSTSMGVIAGALGSNADSHESILRATFGRREQERRKTLDELNQDEQNEEDITVTKEDFE</sequence>
<keyword evidence="2" id="KW-0812">Transmembrane</keyword>
<organism evidence="3 4">
    <name type="scientific">Dietzia timorensis</name>
    <dbReference type="NCBI Taxonomy" id="499555"/>
    <lineage>
        <taxon>Bacteria</taxon>
        <taxon>Bacillati</taxon>
        <taxon>Actinomycetota</taxon>
        <taxon>Actinomycetes</taxon>
        <taxon>Mycobacteriales</taxon>
        <taxon>Dietziaceae</taxon>
        <taxon>Dietzia</taxon>
    </lineage>
</organism>
<keyword evidence="2" id="KW-0472">Membrane</keyword>
<comment type="caution">
    <text evidence="3">The sequence shown here is derived from an EMBL/GenBank/DDBJ whole genome shotgun (WGS) entry which is preliminary data.</text>
</comment>
<accession>A0A921F671</accession>
<feature type="transmembrane region" description="Helical" evidence="2">
    <location>
        <begin position="274"/>
        <end position="300"/>
    </location>
</feature>
<proteinExistence type="predicted"/>
<name>A0A921F671_9ACTN</name>
<gene>
    <name evidence="3" type="ORF">K8V11_13210</name>
</gene>
<dbReference type="Proteomes" id="UP000776650">
    <property type="component" value="Unassembled WGS sequence"/>
</dbReference>
<dbReference type="AlphaFoldDB" id="A0A921F671"/>
<feature type="region of interest" description="Disordered" evidence="1">
    <location>
        <begin position="357"/>
        <end position="382"/>
    </location>
</feature>
<keyword evidence="2" id="KW-1133">Transmembrane helix</keyword>
<evidence type="ECO:0000313" key="4">
    <source>
        <dbReference type="Proteomes" id="UP000776650"/>
    </source>
</evidence>
<feature type="compositionally biased region" description="Acidic residues" evidence="1">
    <location>
        <begin position="364"/>
        <end position="374"/>
    </location>
</feature>
<evidence type="ECO:0000256" key="2">
    <source>
        <dbReference type="SAM" id="Phobius"/>
    </source>
</evidence>
<dbReference type="EMBL" id="DYXM01000253">
    <property type="protein sequence ID" value="HJE91957.1"/>
    <property type="molecule type" value="Genomic_DNA"/>
</dbReference>
<feature type="transmembrane region" description="Helical" evidence="2">
    <location>
        <begin position="195"/>
        <end position="219"/>
    </location>
</feature>
<feature type="transmembrane region" description="Helical" evidence="2">
    <location>
        <begin position="231"/>
        <end position="253"/>
    </location>
</feature>
<reference evidence="3" key="2">
    <citation type="submission" date="2021-09" db="EMBL/GenBank/DDBJ databases">
        <authorList>
            <person name="Gilroy R."/>
        </authorList>
    </citation>
    <scope>NUCLEOTIDE SEQUENCE</scope>
    <source>
        <strain evidence="3">ChiGjej1B1-18357</strain>
    </source>
</reference>
<protein>
    <submittedName>
        <fullName evidence="3">Uncharacterized protein</fullName>
    </submittedName>
</protein>
<reference evidence="3" key="1">
    <citation type="journal article" date="2021" name="PeerJ">
        <title>Extensive microbial diversity within the chicken gut microbiome revealed by metagenomics and culture.</title>
        <authorList>
            <person name="Gilroy R."/>
            <person name="Ravi A."/>
            <person name="Getino M."/>
            <person name="Pursley I."/>
            <person name="Horton D.L."/>
            <person name="Alikhan N.F."/>
            <person name="Baker D."/>
            <person name="Gharbi K."/>
            <person name="Hall N."/>
            <person name="Watson M."/>
            <person name="Adriaenssens E.M."/>
            <person name="Foster-Nyarko E."/>
            <person name="Jarju S."/>
            <person name="Secka A."/>
            <person name="Antonio M."/>
            <person name="Oren A."/>
            <person name="Chaudhuri R.R."/>
            <person name="La Ragione R."/>
            <person name="Hildebrand F."/>
            <person name="Pallen M.J."/>
        </authorList>
    </citation>
    <scope>NUCLEOTIDE SEQUENCE</scope>
    <source>
        <strain evidence="3">ChiGjej1B1-18357</strain>
    </source>
</reference>